<comment type="caution">
    <text evidence="1">The sequence shown here is derived from an EMBL/GenBank/DDBJ whole genome shotgun (WGS) entry which is preliminary data.</text>
</comment>
<evidence type="ECO:0000313" key="1">
    <source>
        <dbReference type="EMBL" id="RED54779.1"/>
    </source>
</evidence>
<gene>
    <name evidence="1" type="ORF">DFP95_12135</name>
</gene>
<keyword evidence="2" id="KW-1185">Reference proteome</keyword>
<name>A0A3D9HZG8_9BACL</name>
<organism evidence="1 2">
    <name type="scientific">Cohnella lupini</name>
    <dbReference type="NCBI Taxonomy" id="1294267"/>
    <lineage>
        <taxon>Bacteria</taxon>
        <taxon>Bacillati</taxon>
        <taxon>Bacillota</taxon>
        <taxon>Bacilli</taxon>
        <taxon>Bacillales</taxon>
        <taxon>Paenibacillaceae</taxon>
        <taxon>Cohnella</taxon>
    </lineage>
</organism>
<evidence type="ECO:0000313" key="2">
    <source>
        <dbReference type="Proteomes" id="UP000256869"/>
    </source>
</evidence>
<dbReference type="AlphaFoldDB" id="A0A3D9HZG8"/>
<proteinExistence type="predicted"/>
<accession>A0A3D9HZG8</accession>
<dbReference type="Proteomes" id="UP000256869">
    <property type="component" value="Unassembled WGS sequence"/>
</dbReference>
<dbReference type="EMBL" id="QRDY01000021">
    <property type="protein sequence ID" value="RED54779.1"/>
    <property type="molecule type" value="Genomic_DNA"/>
</dbReference>
<sequence length="76" mass="8781">MTTETPTLIQNKLYTIFLNKKEMGSINIKDIPSYMSTYYPGPSYVVNEEESTIHITASVVEMLEIVEYRKAHIIHD</sequence>
<reference evidence="1 2" key="1">
    <citation type="submission" date="2018-07" db="EMBL/GenBank/DDBJ databases">
        <title>Genomic Encyclopedia of Type Strains, Phase III (KMG-III): the genomes of soil and plant-associated and newly described type strains.</title>
        <authorList>
            <person name="Whitman W."/>
        </authorList>
    </citation>
    <scope>NUCLEOTIDE SEQUENCE [LARGE SCALE GENOMIC DNA]</scope>
    <source>
        <strain evidence="1 2">CECT 8236</strain>
    </source>
</reference>
<protein>
    <submittedName>
        <fullName evidence="1">Uncharacterized protein</fullName>
    </submittedName>
</protein>